<dbReference type="EMBL" id="NQWI01000063">
    <property type="protein sequence ID" value="PDW02533.1"/>
    <property type="molecule type" value="Genomic_DNA"/>
</dbReference>
<accession>A0A2A6RHW2</accession>
<evidence type="ECO:0000313" key="2">
    <source>
        <dbReference type="EMBL" id="PDW02533.1"/>
    </source>
</evidence>
<dbReference type="RefSeq" id="WP_097644638.1">
    <property type="nucleotide sequence ID" value="NZ_NQWI01000063.1"/>
</dbReference>
<organism evidence="2 3">
    <name type="scientific">Candidatus Viridilinea mediisalina</name>
    <dbReference type="NCBI Taxonomy" id="2024553"/>
    <lineage>
        <taxon>Bacteria</taxon>
        <taxon>Bacillati</taxon>
        <taxon>Chloroflexota</taxon>
        <taxon>Chloroflexia</taxon>
        <taxon>Chloroflexales</taxon>
        <taxon>Chloroflexineae</taxon>
        <taxon>Oscillochloridaceae</taxon>
        <taxon>Candidatus Viridilinea</taxon>
    </lineage>
</organism>
<reference evidence="3" key="1">
    <citation type="submission" date="2017-08" db="EMBL/GenBank/DDBJ databases">
        <authorList>
            <person name="Grouzdev D.S."/>
            <person name="Gaisin V.A."/>
            <person name="Rysina M.S."/>
            <person name="Gorlenko V.M."/>
        </authorList>
    </citation>
    <scope>NUCLEOTIDE SEQUENCE [LARGE SCALE GENOMIC DNA]</scope>
    <source>
        <strain evidence="3">Kir15-3F</strain>
    </source>
</reference>
<sequence length="161" mass="17294">MFRWIGIGLGVLTLLLIGFIVALALAPVGVREAFRDIFIIILGGFMLLSVVILIAVLVGLLYTLNRLERLARNNVLPKLDDALVKLNDVLESTKTLANNARESAHTVTGSTTFVAERVVSPVIRIASLATGVRAAATSLARRDFNGSSEQPSPQQERSGEA</sequence>
<keyword evidence="1" id="KW-0812">Transmembrane</keyword>
<keyword evidence="1" id="KW-1133">Transmembrane helix</keyword>
<dbReference type="Proteomes" id="UP000220527">
    <property type="component" value="Unassembled WGS sequence"/>
</dbReference>
<gene>
    <name evidence="2" type="ORF">CJ255_13525</name>
</gene>
<keyword evidence="3" id="KW-1185">Reference proteome</keyword>
<evidence type="ECO:0008006" key="4">
    <source>
        <dbReference type="Google" id="ProtNLM"/>
    </source>
</evidence>
<dbReference type="OrthoDB" id="161028at2"/>
<keyword evidence="1" id="KW-0472">Membrane</keyword>
<feature type="transmembrane region" description="Helical" evidence="1">
    <location>
        <begin position="7"/>
        <end position="25"/>
    </location>
</feature>
<proteinExistence type="predicted"/>
<evidence type="ECO:0000256" key="1">
    <source>
        <dbReference type="SAM" id="Phobius"/>
    </source>
</evidence>
<dbReference type="AlphaFoldDB" id="A0A2A6RHW2"/>
<feature type="transmembrane region" description="Helical" evidence="1">
    <location>
        <begin position="37"/>
        <end position="62"/>
    </location>
</feature>
<protein>
    <recommendedName>
        <fullName evidence="4">DUF948 domain-containing protein</fullName>
    </recommendedName>
</protein>
<comment type="caution">
    <text evidence="2">The sequence shown here is derived from an EMBL/GenBank/DDBJ whole genome shotgun (WGS) entry which is preliminary data.</text>
</comment>
<evidence type="ECO:0000313" key="3">
    <source>
        <dbReference type="Proteomes" id="UP000220527"/>
    </source>
</evidence>
<name>A0A2A6RHW2_9CHLR</name>